<dbReference type="InterPro" id="IPR046357">
    <property type="entry name" value="PPIase_dom_sf"/>
</dbReference>
<protein>
    <recommendedName>
        <fullName evidence="6">Peptidyl-prolyl cis-trans isomerase</fullName>
        <ecNumber evidence="6">5.2.1.8</ecNumber>
    </recommendedName>
</protein>
<organism evidence="9 10">
    <name type="scientific">Solitalea koreensis</name>
    <dbReference type="NCBI Taxonomy" id="543615"/>
    <lineage>
        <taxon>Bacteria</taxon>
        <taxon>Pseudomonadati</taxon>
        <taxon>Bacteroidota</taxon>
        <taxon>Sphingobacteriia</taxon>
        <taxon>Sphingobacteriales</taxon>
        <taxon>Sphingobacteriaceae</taxon>
        <taxon>Solitalea</taxon>
    </lineage>
</organism>
<dbReference type="OrthoDB" id="669809at2"/>
<comment type="catalytic activity">
    <reaction evidence="1 5 6">
        <text>[protein]-peptidylproline (omega=180) = [protein]-peptidylproline (omega=0)</text>
        <dbReference type="Rhea" id="RHEA:16237"/>
        <dbReference type="Rhea" id="RHEA-COMP:10747"/>
        <dbReference type="Rhea" id="RHEA-COMP:10748"/>
        <dbReference type="ChEBI" id="CHEBI:83833"/>
        <dbReference type="ChEBI" id="CHEBI:83834"/>
        <dbReference type="EC" id="5.2.1.8"/>
    </reaction>
</comment>
<name>A0A521ALZ8_9SPHI</name>
<dbReference type="EMBL" id="FXSZ01000001">
    <property type="protein sequence ID" value="SMO35801.1"/>
    <property type="molecule type" value="Genomic_DNA"/>
</dbReference>
<dbReference type="SUPFAM" id="SSF54534">
    <property type="entry name" value="FKBP-like"/>
    <property type="match status" value="1"/>
</dbReference>
<dbReference type="Pfam" id="PF00254">
    <property type="entry name" value="FKBP_C"/>
    <property type="match status" value="1"/>
</dbReference>
<keyword evidence="4 5" id="KW-0413">Isomerase</keyword>
<keyword evidence="7" id="KW-0732">Signal</keyword>
<evidence type="ECO:0000259" key="8">
    <source>
        <dbReference type="PROSITE" id="PS50059"/>
    </source>
</evidence>
<evidence type="ECO:0000256" key="5">
    <source>
        <dbReference type="PROSITE-ProRule" id="PRU00277"/>
    </source>
</evidence>
<evidence type="ECO:0000256" key="4">
    <source>
        <dbReference type="ARBA" id="ARBA00023235"/>
    </source>
</evidence>
<evidence type="ECO:0000256" key="7">
    <source>
        <dbReference type="SAM" id="SignalP"/>
    </source>
</evidence>
<comment type="similarity">
    <text evidence="2 6">Belongs to the FKBP-type PPIase family.</text>
</comment>
<dbReference type="PANTHER" id="PTHR43811">
    <property type="entry name" value="FKBP-TYPE PEPTIDYL-PROLYL CIS-TRANS ISOMERASE FKPA"/>
    <property type="match status" value="1"/>
</dbReference>
<reference evidence="9 10" key="1">
    <citation type="submission" date="2017-05" db="EMBL/GenBank/DDBJ databases">
        <authorList>
            <person name="Varghese N."/>
            <person name="Submissions S."/>
        </authorList>
    </citation>
    <scope>NUCLEOTIDE SEQUENCE [LARGE SCALE GENOMIC DNA]</scope>
    <source>
        <strain evidence="9 10">DSM 21342</strain>
    </source>
</reference>
<dbReference type="Proteomes" id="UP000315971">
    <property type="component" value="Unassembled WGS sequence"/>
</dbReference>
<feature type="chain" id="PRO_5021828871" description="Peptidyl-prolyl cis-trans isomerase" evidence="7">
    <location>
        <begin position="22"/>
        <end position="169"/>
    </location>
</feature>
<dbReference type="EC" id="5.2.1.8" evidence="6"/>
<proteinExistence type="inferred from homology"/>
<evidence type="ECO:0000313" key="10">
    <source>
        <dbReference type="Proteomes" id="UP000315971"/>
    </source>
</evidence>
<evidence type="ECO:0000256" key="3">
    <source>
        <dbReference type="ARBA" id="ARBA00023110"/>
    </source>
</evidence>
<evidence type="ECO:0000313" key="9">
    <source>
        <dbReference type="EMBL" id="SMO35801.1"/>
    </source>
</evidence>
<keyword evidence="3 5" id="KW-0697">Rotamase</keyword>
<accession>A0A521ALZ8</accession>
<evidence type="ECO:0000256" key="1">
    <source>
        <dbReference type="ARBA" id="ARBA00000971"/>
    </source>
</evidence>
<dbReference type="GO" id="GO:0003755">
    <property type="term" value="F:peptidyl-prolyl cis-trans isomerase activity"/>
    <property type="evidence" value="ECO:0007669"/>
    <property type="project" value="UniProtKB-UniRule"/>
</dbReference>
<dbReference type="PANTHER" id="PTHR43811:SF19">
    <property type="entry name" value="39 KDA FK506-BINDING NUCLEAR PROTEIN"/>
    <property type="match status" value="1"/>
</dbReference>
<dbReference type="AlphaFoldDB" id="A0A521ALZ8"/>
<keyword evidence="10" id="KW-1185">Reference proteome</keyword>
<sequence length="169" mass="18336">MKKLLLAAVIGTGLLVSMCSTQDTQNVYCISQYSAKADSADRQAIRAFVVRKAMDSVYTTASGLSYRIYNAGNPNRKPSARSKVGVDYTGALISTVDSLSDKQFDHGTHINFTLNNVIKGWTEGLQLIGEGGRIRLMIPSYMAYGDCGNGTAVPSNIPLVFDIKLVQLY</sequence>
<gene>
    <name evidence="9" type="ORF">SAMN06265350_101246</name>
</gene>
<evidence type="ECO:0000256" key="2">
    <source>
        <dbReference type="ARBA" id="ARBA00006577"/>
    </source>
</evidence>
<feature type="signal peptide" evidence="7">
    <location>
        <begin position="1"/>
        <end position="21"/>
    </location>
</feature>
<evidence type="ECO:0000256" key="6">
    <source>
        <dbReference type="RuleBase" id="RU003915"/>
    </source>
</evidence>
<dbReference type="PROSITE" id="PS50059">
    <property type="entry name" value="FKBP_PPIASE"/>
    <property type="match status" value="1"/>
</dbReference>
<dbReference type="RefSeq" id="WP_142600773.1">
    <property type="nucleotide sequence ID" value="NZ_FXSZ01000001.1"/>
</dbReference>
<dbReference type="InterPro" id="IPR001179">
    <property type="entry name" value="PPIase_FKBP_dom"/>
</dbReference>
<feature type="domain" description="PPIase FKBP-type" evidence="8">
    <location>
        <begin position="81"/>
        <end position="169"/>
    </location>
</feature>
<dbReference type="Gene3D" id="3.10.50.40">
    <property type="match status" value="1"/>
</dbReference>